<dbReference type="EMBL" id="JBDFQZ010000003">
    <property type="protein sequence ID" value="KAK9742659.1"/>
    <property type="molecule type" value="Genomic_DNA"/>
</dbReference>
<dbReference type="AlphaFoldDB" id="A0AAW1M194"/>
<evidence type="ECO:0000313" key="2">
    <source>
        <dbReference type="EMBL" id="KAK9742659.1"/>
    </source>
</evidence>
<dbReference type="PANTHER" id="PTHR33872:SF2">
    <property type="entry name" value="DNA POLYMERASE EPSILON CATALYTIC SUBUNIT A"/>
    <property type="match status" value="1"/>
</dbReference>
<feature type="region of interest" description="Disordered" evidence="1">
    <location>
        <begin position="1"/>
        <end position="21"/>
    </location>
</feature>
<accession>A0AAW1M194</accession>
<sequence length="161" mass="18373">MGSLMAGWDSPTKDPKYVEGMRNKSLTKERIEEYWKVRKQTEDEHLSSVSPVFSEILQAGLRTEDFGNKEYRRASSLPTMNTKVDHLKPAKEADIVVDDLMKQNAWWTRSNWAFLNEPPVIDSEVPMYKYASQHHVATLSNLKSNSTISNNNSNNSRVVPG</sequence>
<organism evidence="2 3">
    <name type="scientific">Saponaria officinalis</name>
    <name type="common">Common soapwort</name>
    <name type="synonym">Lychnis saponaria</name>
    <dbReference type="NCBI Taxonomy" id="3572"/>
    <lineage>
        <taxon>Eukaryota</taxon>
        <taxon>Viridiplantae</taxon>
        <taxon>Streptophyta</taxon>
        <taxon>Embryophyta</taxon>
        <taxon>Tracheophyta</taxon>
        <taxon>Spermatophyta</taxon>
        <taxon>Magnoliopsida</taxon>
        <taxon>eudicotyledons</taxon>
        <taxon>Gunneridae</taxon>
        <taxon>Pentapetalae</taxon>
        <taxon>Caryophyllales</taxon>
        <taxon>Caryophyllaceae</taxon>
        <taxon>Caryophylleae</taxon>
        <taxon>Saponaria</taxon>
    </lineage>
</organism>
<protein>
    <submittedName>
        <fullName evidence="2">Uncharacterized protein</fullName>
    </submittedName>
</protein>
<gene>
    <name evidence="2" type="ORF">RND81_03G189200</name>
</gene>
<proteinExistence type="predicted"/>
<dbReference type="PANTHER" id="PTHR33872">
    <property type="entry name" value="DNA POLYMERASE EPSILON CATALYTIC SUBUNIT A"/>
    <property type="match status" value="1"/>
</dbReference>
<evidence type="ECO:0000313" key="3">
    <source>
        <dbReference type="Proteomes" id="UP001443914"/>
    </source>
</evidence>
<comment type="caution">
    <text evidence="2">The sequence shown here is derived from an EMBL/GenBank/DDBJ whole genome shotgun (WGS) entry which is preliminary data.</text>
</comment>
<evidence type="ECO:0000256" key="1">
    <source>
        <dbReference type="SAM" id="MobiDB-lite"/>
    </source>
</evidence>
<name>A0AAW1M194_SAPOF</name>
<feature type="compositionally biased region" description="Basic and acidic residues" evidence="1">
    <location>
        <begin position="11"/>
        <end position="21"/>
    </location>
</feature>
<reference evidence="2" key="1">
    <citation type="submission" date="2024-03" db="EMBL/GenBank/DDBJ databases">
        <title>WGS assembly of Saponaria officinalis var. Norfolk2.</title>
        <authorList>
            <person name="Jenkins J."/>
            <person name="Shu S."/>
            <person name="Grimwood J."/>
            <person name="Barry K."/>
            <person name="Goodstein D."/>
            <person name="Schmutz J."/>
            <person name="Leebens-Mack J."/>
            <person name="Osbourn A."/>
        </authorList>
    </citation>
    <scope>NUCLEOTIDE SEQUENCE [LARGE SCALE GENOMIC DNA]</scope>
    <source>
        <strain evidence="2">JIC</strain>
    </source>
</reference>
<dbReference type="Proteomes" id="UP001443914">
    <property type="component" value="Unassembled WGS sequence"/>
</dbReference>
<keyword evidence="3" id="KW-1185">Reference proteome</keyword>